<dbReference type="SUPFAM" id="SSF48317">
    <property type="entry name" value="Acid phosphatase/Vanadium-dependent haloperoxidase"/>
    <property type="match status" value="1"/>
</dbReference>
<reference evidence="8" key="2">
    <citation type="submission" date="2025-08" db="UniProtKB">
        <authorList>
            <consortium name="Ensembl"/>
        </authorList>
    </citation>
    <scope>IDENTIFICATION</scope>
</reference>
<dbReference type="CDD" id="cd03384">
    <property type="entry name" value="PAP2_wunen"/>
    <property type="match status" value="1"/>
</dbReference>
<dbReference type="GO" id="GO:0046839">
    <property type="term" value="P:phospholipid dephosphorylation"/>
    <property type="evidence" value="ECO:0007669"/>
    <property type="project" value="TreeGrafter"/>
</dbReference>
<evidence type="ECO:0000256" key="6">
    <source>
        <dbReference type="SAM" id="MobiDB-lite"/>
    </source>
</evidence>
<proteinExistence type="inferred from homology"/>
<dbReference type="Ensembl" id="ENSSFAT00005032811.1">
    <property type="protein sequence ID" value="ENSSFAP00005031675.1"/>
    <property type="gene ID" value="ENSSFAG00005016043.1"/>
</dbReference>
<dbReference type="InterPro" id="IPR043216">
    <property type="entry name" value="PAP-like"/>
</dbReference>
<comment type="subcellular location">
    <subcellularLocation>
        <location evidence="1">Membrane</location>
        <topology evidence="1">Multi-pass membrane protein</topology>
    </subcellularLocation>
</comment>
<dbReference type="Proteomes" id="UP000472267">
    <property type="component" value="Chromosome 18"/>
</dbReference>
<evidence type="ECO:0000259" key="7">
    <source>
        <dbReference type="SMART" id="SM00014"/>
    </source>
</evidence>
<dbReference type="GO" id="GO:0005886">
    <property type="term" value="C:plasma membrane"/>
    <property type="evidence" value="ECO:0007669"/>
    <property type="project" value="TreeGrafter"/>
</dbReference>
<accession>A0A672HRU9</accession>
<evidence type="ECO:0000256" key="2">
    <source>
        <dbReference type="ARBA" id="ARBA00008816"/>
    </source>
</evidence>
<evidence type="ECO:0000256" key="5">
    <source>
        <dbReference type="ARBA" id="ARBA00023136"/>
    </source>
</evidence>
<dbReference type="AlphaFoldDB" id="A0A672HRU9"/>
<evidence type="ECO:0000256" key="3">
    <source>
        <dbReference type="ARBA" id="ARBA00022692"/>
    </source>
</evidence>
<dbReference type="InterPro" id="IPR000326">
    <property type="entry name" value="PAP2/HPO"/>
</dbReference>
<feature type="domain" description="Phosphatidic acid phosphatase type 2/haloperoxidase" evidence="7">
    <location>
        <begin position="152"/>
        <end position="295"/>
    </location>
</feature>
<evidence type="ECO:0000256" key="1">
    <source>
        <dbReference type="ARBA" id="ARBA00004141"/>
    </source>
</evidence>
<dbReference type="SMART" id="SM00014">
    <property type="entry name" value="acidPPc"/>
    <property type="match status" value="1"/>
</dbReference>
<comment type="similarity">
    <text evidence="2">Belongs to the PA-phosphatase related phosphoesterase family.</text>
</comment>
<keyword evidence="9" id="KW-1185">Reference proteome</keyword>
<dbReference type="Gene3D" id="1.20.144.10">
    <property type="entry name" value="Phosphatidic acid phosphatase type 2/haloperoxidase"/>
    <property type="match status" value="1"/>
</dbReference>
<sequence>MAQWSRGGGRTRFLPPGSQSGASEADLEDSTRTSEGNSELASGSVLGLQHADLPPVVEPGPVSRGRSSMLYFQVVILAAALMLGYYCEFTDTFSPAQQGFVCRDPASAGRTPGRSRAAGCTGLLLQYNSNHLYDQEKVLVLGDCCYVNPMMRRTFRFLGNLKIFVNAGQLVTGSLTPYFLSVCRPNYTALGCQDTAQFIVQSDACTGDPDDIARARKTFPSKEAALSLYLAVYLAMYVMTCVGSRGGRLAGPLVSLSLVSVAVLTGVNRVTEYRNHWRDVLAGQAIGAPSLSFWSCVLHSPGEGAVQAALATSVNKGIVGLFHHGHCVSAPPEVPGDVDHLYSFSVFAEGEEARSRRTSEVLH</sequence>
<dbReference type="Pfam" id="PF01569">
    <property type="entry name" value="PAP2"/>
    <property type="match status" value="1"/>
</dbReference>
<dbReference type="GO" id="GO:0008195">
    <property type="term" value="F:phosphatidate phosphatase activity"/>
    <property type="evidence" value="ECO:0007669"/>
    <property type="project" value="TreeGrafter"/>
</dbReference>
<keyword evidence="4" id="KW-1133">Transmembrane helix</keyword>
<evidence type="ECO:0000256" key="4">
    <source>
        <dbReference type="ARBA" id="ARBA00022989"/>
    </source>
</evidence>
<organism evidence="8 9">
    <name type="scientific">Salarias fasciatus</name>
    <name type="common">Jewelled blenny</name>
    <name type="synonym">Blennius fasciatus</name>
    <dbReference type="NCBI Taxonomy" id="181472"/>
    <lineage>
        <taxon>Eukaryota</taxon>
        <taxon>Metazoa</taxon>
        <taxon>Chordata</taxon>
        <taxon>Craniata</taxon>
        <taxon>Vertebrata</taxon>
        <taxon>Euteleostomi</taxon>
        <taxon>Actinopterygii</taxon>
        <taxon>Neopterygii</taxon>
        <taxon>Teleostei</taxon>
        <taxon>Neoteleostei</taxon>
        <taxon>Acanthomorphata</taxon>
        <taxon>Ovalentaria</taxon>
        <taxon>Blenniimorphae</taxon>
        <taxon>Blenniiformes</taxon>
        <taxon>Blennioidei</taxon>
        <taxon>Blenniidae</taxon>
        <taxon>Salariinae</taxon>
        <taxon>Salarias</taxon>
    </lineage>
</organism>
<dbReference type="GO" id="GO:0007165">
    <property type="term" value="P:signal transduction"/>
    <property type="evidence" value="ECO:0007669"/>
    <property type="project" value="TreeGrafter"/>
</dbReference>
<protein>
    <recommendedName>
        <fullName evidence="7">Phosphatidic acid phosphatase type 2/haloperoxidase domain-containing protein</fullName>
    </recommendedName>
</protein>
<dbReference type="PANTHER" id="PTHR10165:SF102">
    <property type="entry name" value="PHOSPHATIDIC ACID PHOSPHATASE TYPE 2_HALOPEROXIDASE DOMAIN-CONTAINING PROTEIN"/>
    <property type="match status" value="1"/>
</dbReference>
<dbReference type="GO" id="GO:0006644">
    <property type="term" value="P:phospholipid metabolic process"/>
    <property type="evidence" value="ECO:0007669"/>
    <property type="project" value="InterPro"/>
</dbReference>
<name>A0A672HRU9_SALFA</name>
<evidence type="ECO:0000313" key="9">
    <source>
        <dbReference type="Proteomes" id="UP000472267"/>
    </source>
</evidence>
<reference evidence="8" key="1">
    <citation type="submission" date="2019-06" db="EMBL/GenBank/DDBJ databases">
        <authorList>
            <consortium name="Wellcome Sanger Institute Data Sharing"/>
        </authorList>
    </citation>
    <scope>NUCLEOTIDE SEQUENCE [LARGE SCALE GENOMIC DNA]</scope>
</reference>
<feature type="compositionally biased region" description="Gly residues" evidence="6">
    <location>
        <begin position="1"/>
        <end position="10"/>
    </location>
</feature>
<feature type="region of interest" description="Disordered" evidence="6">
    <location>
        <begin position="1"/>
        <end position="41"/>
    </location>
</feature>
<keyword evidence="3" id="KW-0812">Transmembrane</keyword>
<dbReference type="InterPro" id="IPR036938">
    <property type="entry name" value="PAP2/HPO_sf"/>
</dbReference>
<reference evidence="8" key="3">
    <citation type="submission" date="2025-09" db="UniProtKB">
        <authorList>
            <consortium name="Ensembl"/>
        </authorList>
    </citation>
    <scope>IDENTIFICATION</scope>
</reference>
<keyword evidence="5" id="KW-0472">Membrane</keyword>
<evidence type="ECO:0000313" key="8">
    <source>
        <dbReference type="Ensembl" id="ENSSFAP00005031675.1"/>
    </source>
</evidence>
<dbReference type="PANTHER" id="PTHR10165">
    <property type="entry name" value="LIPID PHOSPHATE PHOSPHATASE"/>
    <property type="match status" value="1"/>
</dbReference>